<dbReference type="InterPro" id="IPR005172">
    <property type="entry name" value="CRC"/>
</dbReference>
<dbReference type="GO" id="GO:0003700">
    <property type="term" value="F:DNA-binding transcription factor activity"/>
    <property type="evidence" value="ECO:0007669"/>
    <property type="project" value="InterPro"/>
</dbReference>
<evidence type="ECO:0000256" key="2">
    <source>
        <dbReference type="ARBA" id="ARBA00007267"/>
    </source>
</evidence>
<gene>
    <name evidence="6" type="ORF">SASPL_127705</name>
</gene>
<reference evidence="6" key="2">
    <citation type="submission" date="2020-08" db="EMBL/GenBank/DDBJ databases">
        <title>Plant Genome Project.</title>
        <authorList>
            <person name="Zhang R.-G."/>
        </authorList>
    </citation>
    <scope>NUCLEOTIDE SEQUENCE</scope>
    <source>
        <strain evidence="6">Huo1</strain>
        <tissue evidence="6">Leaf</tissue>
    </source>
</reference>
<reference evidence="6" key="1">
    <citation type="submission" date="2018-01" db="EMBL/GenBank/DDBJ databases">
        <authorList>
            <person name="Mao J.F."/>
        </authorList>
    </citation>
    <scope>NUCLEOTIDE SEQUENCE</scope>
    <source>
        <strain evidence="6">Huo1</strain>
        <tissue evidence="6">Leaf</tissue>
    </source>
</reference>
<dbReference type="AlphaFoldDB" id="A0A8X8ZM53"/>
<evidence type="ECO:0000256" key="1">
    <source>
        <dbReference type="ARBA" id="ARBA00004123"/>
    </source>
</evidence>
<accession>A0A8X8ZM53</accession>
<evidence type="ECO:0000256" key="4">
    <source>
        <dbReference type="SAM" id="MobiDB-lite"/>
    </source>
</evidence>
<protein>
    <recommendedName>
        <fullName evidence="5">CRC domain-containing protein</fullName>
    </recommendedName>
</protein>
<feature type="compositionally biased region" description="Basic residues" evidence="4">
    <location>
        <begin position="683"/>
        <end position="694"/>
    </location>
</feature>
<dbReference type="Pfam" id="PF03638">
    <property type="entry name" value="TCR"/>
    <property type="match status" value="2"/>
</dbReference>
<feature type="compositionally biased region" description="Polar residues" evidence="4">
    <location>
        <begin position="145"/>
        <end position="155"/>
    </location>
</feature>
<dbReference type="Proteomes" id="UP000298416">
    <property type="component" value="Unassembled WGS sequence"/>
</dbReference>
<dbReference type="InterPro" id="IPR044522">
    <property type="entry name" value="TSO1-like"/>
</dbReference>
<name>A0A8X8ZM53_SALSN</name>
<dbReference type="PANTHER" id="PTHR46159:SF6">
    <property type="entry name" value="OS12G0605300 PROTEIN"/>
    <property type="match status" value="1"/>
</dbReference>
<feature type="compositionally biased region" description="Polar residues" evidence="4">
    <location>
        <begin position="177"/>
        <end position="186"/>
    </location>
</feature>
<comment type="subcellular location">
    <subcellularLocation>
        <location evidence="1">Nucleus</location>
    </subcellularLocation>
</comment>
<feature type="region of interest" description="Disordered" evidence="4">
    <location>
        <begin position="502"/>
        <end position="523"/>
    </location>
</feature>
<keyword evidence="3" id="KW-0539">Nucleus</keyword>
<comment type="similarity">
    <text evidence="2">Belongs to the lin-54 family.</text>
</comment>
<evidence type="ECO:0000313" key="6">
    <source>
        <dbReference type="EMBL" id="KAG6409663.1"/>
    </source>
</evidence>
<feature type="region of interest" description="Disordered" evidence="4">
    <location>
        <begin position="652"/>
        <end position="705"/>
    </location>
</feature>
<evidence type="ECO:0000256" key="3">
    <source>
        <dbReference type="ARBA" id="ARBA00023242"/>
    </source>
</evidence>
<dbReference type="InterPro" id="IPR033467">
    <property type="entry name" value="Tesmin/TSO1-like_CXC"/>
</dbReference>
<feature type="region of interest" description="Disordered" evidence="4">
    <location>
        <begin position="143"/>
        <end position="186"/>
    </location>
</feature>
<dbReference type="PANTHER" id="PTHR46159">
    <property type="entry name" value="PROTEIN TESMIN/TSO1-LIKE CXC 2"/>
    <property type="match status" value="1"/>
</dbReference>
<evidence type="ECO:0000313" key="7">
    <source>
        <dbReference type="Proteomes" id="UP000298416"/>
    </source>
</evidence>
<evidence type="ECO:0000259" key="5">
    <source>
        <dbReference type="PROSITE" id="PS51634"/>
    </source>
</evidence>
<dbReference type="PROSITE" id="PS51634">
    <property type="entry name" value="CRC"/>
    <property type="match status" value="1"/>
</dbReference>
<dbReference type="EMBL" id="PNBA02000010">
    <property type="protein sequence ID" value="KAG6409663.1"/>
    <property type="molecule type" value="Genomic_DNA"/>
</dbReference>
<feature type="region of interest" description="Disordered" evidence="4">
    <location>
        <begin position="428"/>
        <end position="449"/>
    </location>
</feature>
<dbReference type="GO" id="GO:0005634">
    <property type="term" value="C:nucleus"/>
    <property type="evidence" value="ECO:0007669"/>
    <property type="project" value="UniProtKB-SubCell"/>
</dbReference>
<dbReference type="SMART" id="SM01114">
    <property type="entry name" value="CXC"/>
    <property type="match status" value="2"/>
</dbReference>
<sequence length="727" mass="78912">MLWTVVVSMGSSDPKLSSEYNTTTSEDVTISSAGVIRGIAEVDEGNGWIVVGGEETDARDTISTSCSHMVESEFREYQALGNQQDSMTENVEEVGQTCASNQSSYFHIGPVSEEAQNNLEDFQHHGMDRRNLQLEDNHYTVIRRPTQSPSNSGGSKSPLDIPCTPIKGKETEKNQPLYPQSRNDTVNIPKPSGIGLHLNSIINVLQAGSGAIVHTKSAQTFNFSIQGVKSAHTINSHLSDASKSSAVFSPVENVSACTDDSGPKIHDSAAVNSVTSLPSVITESSNRPVANQSAQGNKRVYTNINTNEISEELDSNPKKKRQAYLLSCSVLLVYILRFCWDQSVLISRKRSSDSSDGDGCKRCHCRKSKCLKLYCDCFAAGLYCAGSCACQGCYNRPQYEDKVIESRKQIESRNPLAFAPKIVKHVTETPASSPGEDETLLTPSSARHKRGCNCKKSMCLKKYCECYHKSNVGCSDGCRCEGCKNVHGRKGEYSLEKDILSKEGTSETTDVTNGSSSHSELTPQTPAVQFKKDVREGSLRPRRFFQSPESGVISVTPNAMNSLSPINLDNNTMISEAALEDLDVVSSQEELFLSNVETPGEFSSVRHQTGRKGIPCGTNHYSPVDSLSLLRSPGTPMAQSSASRHLKVIDLDGEPSNTMQDDTPDILKDSHAPHNAVKSSSPNKKRVSPPHASRHGPGLSLNGLRSGRKFILKAIPSSAGSKRGAPQ</sequence>
<organism evidence="6">
    <name type="scientific">Salvia splendens</name>
    <name type="common">Scarlet sage</name>
    <dbReference type="NCBI Taxonomy" id="180675"/>
    <lineage>
        <taxon>Eukaryota</taxon>
        <taxon>Viridiplantae</taxon>
        <taxon>Streptophyta</taxon>
        <taxon>Embryophyta</taxon>
        <taxon>Tracheophyta</taxon>
        <taxon>Spermatophyta</taxon>
        <taxon>Magnoliopsida</taxon>
        <taxon>eudicotyledons</taxon>
        <taxon>Gunneridae</taxon>
        <taxon>Pentapetalae</taxon>
        <taxon>asterids</taxon>
        <taxon>lamiids</taxon>
        <taxon>Lamiales</taxon>
        <taxon>Lamiaceae</taxon>
        <taxon>Nepetoideae</taxon>
        <taxon>Mentheae</taxon>
        <taxon>Salviinae</taxon>
        <taxon>Salvia</taxon>
        <taxon>Salvia subgen. Calosphace</taxon>
        <taxon>core Calosphace</taxon>
    </lineage>
</organism>
<comment type="caution">
    <text evidence="6">The sequence shown here is derived from an EMBL/GenBank/DDBJ whole genome shotgun (WGS) entry which is preliminary data.</text>
</comment>
<feature type="domain" description="CRC" evidence="5">
    <location>
        <begin position="359"/>
        <end position="488"/>
    </location>
</feature>
<proteinExistence type="inferred from homology"/>
<keyword evidence="7" id="KW-1185">Reference proteome</keyword>
<feature type="compositionally biased region" description="Polar residues" evidence="4">
    <location>
        <begin position="506"/>
        <end position="523"/>
    </location>
</feature>